<reference evidence="3 4" key="1">
    <citation type="journal article" date="2020" name="bioRxiv">
        <title>Sequence and annotation of 42 cannabis genomes reveals extensive copy number variation in cannabinoid synthesis and pathogen resistance genes.</title>
        <authorList>
            <person name="Mckernan K.J."/>
            <person name="Helbert Y."/>
            <person name="Kane L.T."/>
            <person name="Ebling H."/>
            <person name="Zhang L."/>
            <person name="Liu B."/>
            <person name="Eaton Z."/>
            <person name="Mclaughlin S."/>
            <person name="Kingan S."/>
            <person name="Baybayan P."/>
            <person name="Concepcion G."/>
            <person name="Jordan M."/>
            <person name="Riva A."/>
            <person name="Barbazuk W."/>
            <person name="Harkins T."/>
        </authorList>
    </citation>
    <scope>NUCLEOTIDE SEQUENCE [LARGE SCALE GENOMIC DNA]</scope>
    <source>
        <strain evidence="4">cv. Jamaican Lion 4</strain>
        <tissue evidence="3">Leaf</tissue>
    </source>
</reference>
<proteinExistence type="predicted"/>
<dbReference type="Proteomes" id="UP000525078">
    <property type="component" value="Unassembled WGS sequence"/>
</dbReference>
<dbReference type="EMBL" id="JAATIP010000049">
    <property type="protein sequence ID" value="KAF4384178.1"/>
    <property type="molecule type" value="Genomic_DNA"/>
</dbReference>
<dbReference type="AlphaFoldDB" id="A0A7J6GN27"/>
<feature type="domain" description="RNase H type-1" evidence="2">
    <location>
        <begin position="152"/>
        <end position="201"/>
    </location>
</feature>
<evidence type="ECO:0000259" key="2">
    <source>
        <dbReference type="Pfam" id="PF13456"/>
    </source>
</evidence>
<gene>
    <name evidence="3" type="ORF">F8388_001416</name>
</gene>
<protein>
    <recommendedName>
        <fullName evidence="2">RNase H type-1 domain-containing protein</fullName>
    </recommendedName>
</protein>
<organism evidence="3 4">
    <name type="scientific">Cannabis sativa</name>
    <name type="common">Hemp</name>
    <name type="synonym">Marijuana</name>
    <dbReference type="NCBI Taxonomy" id="3483"/>
    <lineage>
        <taxon>Eukaryota</taxon>
        <taxon>Viridiplantae</taxon>
        <taxon>Streptophyta</taxon>
        <taxon>Embryophyta</taxon>
        <taxon>Tracheophyta</taxon>
        <taxon>Spermatophyta</taxon>
        <taxon>Magnoliopsida</taxon>
        <taxon>eudicotyledons</taxon>
        <taxon>Gunneridae</taxon>
        <taxon>Pentapetalae</taxon>
        <taxon>rosids</taxon>
        <taxon>fabids</taxon>
        <taxon>Rosales</taxon>
        <taxon>Cannabaceae</taxon>
        <taxon>Cannabis</taxon>
    </lineage>
</organism>
<evidence type="ECO:0000256" key="1">
    <source>
        <dbReference type="SAM" id="MobiDB-lite"/>
    </source>
</evidence>
<accession>A0A7J6GN27</accession>
<evidence type="ECO:0000313" key="3">
    <source>
        <dbReference type="EMBL" id="KAF4384178.1"/>
    </source>
</evidence>
<evidence type="ECO:0000313" key="4">
    <source>
        <dbReference type="Proteomes" id="UP000525078"/>
    </source>
</evidence>
<comment type="caution">
    <text evidence="3">The sequence shown here is derived from an EMBL/GenBank/DDBJ whole genome shotgun (WGS) entry which is preliminary data.</text>
</comment>
<dbReference type="Pfam" id="PF13456">
    <property type="entry name" value="RVT_3"/>
    <property type="match status" value="1"/>
</dbReference>
<feature type="region of interest" description="Disordered" evidence="1">
    <location>
        <begin position="1"/>
        <end position="51"/>
    </location>
</feature>
<name>A0A7J6GN27_CANSA</name>
<sequence length="213" mass="23511">MTDSVTTHIDKGKTIDVSPPSPLPRSRGSKGVVISEPRPTASPGLSSGTRRPFTRQTVQVGDSVRSMLKRARAVVSEDAVDYNEAQQNNLAGHSVSVSNQRTHHSQLFLVEDFHEDSSALYVDAALDHKHGLTGIGFTFKIGHHQIVASENRLLPGDWQDHSALSGLVSQIRLFSFTFPEASLKYLPRQFNTAAHCLAKDAIRLREEGHEEFF</sequence>
<dbReference type="InterPro" id="IPR002156">
    <property type="entry name" value="RNaseH_domain"/>
</dbReference>
<dbReference type="GO" id="GO:0003676">
    <property type="term" value="F:nucleic acid binding"/>
    <property type="evidence" value="ECO:0007669"/>
    <property type="project" value="InterPro"/>
</dbReference>
<dbReference type="GO" id="GO:0004523">
    <property type="term" value="F:RNA-DNA hybrid ribonuclease activity"/>
    <property type="evidence" value="ECO:0007669"/>
    <property type="project" value="InterPro"/>
</dbReference>